<comment type="caution">
    <text evidence="3">The sequence shown here is derived from an EMBL/GenBank/DDBJ whole genome shotgun (WGS) entry which is preliminary data.</text>
</comment>
<name>A0A9P3PPF9_LYOSH</name>
<dbReference type="InterPro" id="IPR006073">
    <property type="entry name" value="GTP-bd"/>
</dbReference>
<feature type="compositionally biased region" description="Low complexity" evidence="1">
    <location>
        <begin position="73"/>
        <end position="105"/>
    </location>
</feature>
<dbReference type="Gene3D" id="3.40.50.300">
    <property type="entry name" value="P-loop containing nucleotide triphosphate hydrolases"/>
    <property type="match status" value="1"/>
</dbReference>
<dbReference type="AlphaFoldDB" id="A0A9P3PPF9"/>
<gene>
    <name evidence="3" type="ORF">LshimejAT787_0701450</name>
</gene>
<feature type="compositionally biased region" description="Polar residues" evidence="1">
    <location>
        <begin position="14"/>
        <end position="34"/>
    </location>
</feature>
<dbReference type="EMBL" id="BRPK01000007">
    <property type="protein sequence ID" value="GLB39635.1"/>
    <property type="molecule type" value="Genomic_DNA"/>
</dbReference>
<dbReference type="InterPro" id="IPR027417">
    <property type="entry name" value="P-loop_NTPase"/>
</dbReference>
<dbReference type="SUPFAM" id="SSF52540">
    <property type="entry name" value="P-loop containing nucleoside triphosphate hydrolases"/>
    <property type="match status" value="1"/>
</dbReference>
<feature type="compositionally biased region" description="Low complexity" evidence="1">
    <location>
        <begin position="146"/>
        <end position="160"/>
    </location>
</feature>
<evidence type="ECO:0000313" key="4">
    <source>
        <dbReference type="Proteomes" id="UP001063166"/>
    </source>
</evidence>
<evidence type="ECO:0000313" key="3">
    <source>
        <dbReference type="EMBL" id="GLB39635.1"/>
    </source>
</evidence>
<feature type="domain" description="G" evidence="2">
    <location>
        <begin position="523"/>
        <end position="616"/>
    </location>
</feature>
<dbReference type="CDD" id="cd00882">
    <property type="entry name" value="Ras_like_GTPase"/>
    <property type="match status" value="1"/>
</dbReference>
<accession>A0A9P3PPF9</accession>
<dbReference type="Proteomes" id="UP001063166">
    <property type="component" value="Unassembled WGS sequence"/>
</dbReference>
<evidence type="ECO:0000259" key="2">
    <source>
        <dbReference type="Pfam" id="PF01926"/>
    </source>
</evidence>
<sequence length="800" mass="85757">MAIQLTLRQICTSPPLSLSDHQNTGGYRNSQQPHLGSAIADSAASGQQSDRNQAHRSRASHSHSPTTQPVTNSQPANTATTQAQGAGGQAPPAAARPAATSAGSSLGNDRQSEDQRGTASSSPVAKQSNGSQSAPPLDKQAGGAGSSTPSTSGAGPVTSGNLTGTDNKPAGTLGVSPPPPPAAPSVTTQYTGYSPGLAAGQTVGPSGAVSISPSTPDGHAQLGKADRGSQSCSQADSAIADVTDLATGEDSQSETITKEEVEKEGSIYQTSKAFGIAAKLWSKAGLGRRNTGDLSTPTGKPVENIKESDVIIAITGTVGQKGKQVFVDAVLGGDTTARERSESQGCHYTAYAHPQDSKRNVVLVYALISNEKLADSLAVVSTWLAHLSMSEKNLAGIIYLEDVANSRPSKSSQKDHKTLEKCLRGSANINVTFATANWDKVKQSNQQQREKEIRERWQAFVQRGAGIIRFNDTSESAQAIVGPIISSADDKTSGPRKVYKGKESKVDDVFMVDPRSTDIVIPIMGPTGVGKSTFINTVVGEAVAVVGHNLKSQTAHLQHVVLSYPKDRNRRIILVDTPGFDDTYVSDSEILRRIAVWLAKSYSANMKLAGVVYMHEISQTRMLGTSLKNLEMFQKLCGEEGLKNVILATTKWSEVPPEVGARREDQLKDRHWKPMLELGSALRRFEDTQQSGWDIIEHILKNGSTEAATDAVAIQQELVEIDKILPETEAGQKLRYTLEELLESQRQTSAQLRDDEGNPELKSMLEENRQKIGATMQQLKALNIPFTRRLRNFFLQHLDT</sequence>
<proteinExistence type="predicted"/>
<feature type="region of interest" description="Disordered" evidence="1">
    <location>
        <begin position="14"/>
        <end position="264"/>
    </location>
</feature>
<feature type="compositionally biased region" description="Polar residues" evidence="1">
    <location>
        <begin position="117"/>
        <end position="134"/>
    </location>
</feature>
<reference evidence="3" key="1">
    <citation type="submission" date="2022-07" db="EMBL/GenBank/DDBJ databases">
        <title>The genome of Lyophyllum shimeji provides insight into the initial evolution of ectomycorrhizal fungal genome.</title>
        <authorList>
            <person name="Kobayashi Y."/>
            <person name="Shibata T."/>
            <person name="Hirakawa H."/>
            <person name="Shigenobu S."/>
            <person name="Nishiyama T."/>
            <person name="Yamada A."/>
            <person name="Hasebe M."/>
            <person name="Kawaguchi M."/>
        </authorList>
    </citation>
    <scope>NUCLEOTIDE SEQUENCE</scope>
    <source>
        <strain evidence="3">AT787</strain>
    </source>
</reference>
<evidence type="ECO:0000256" key="1">
    <source>
        <dbReference type="SAM" id="MobiDB-lite"/>
    </source>
</evidence>
<dbReference type="OrthoDB" id="8954335at2759"/>
<dbReference type="Pfam" id="PF01926">
    <property type="entry name" value="MMR_HSR1"/>
    <property type="match status" value="1"/>
</dbReference>
<organism evidence="3 4">
    <name type="scientific">Lyophyllum shimeji</name>
    <name type="common">Hon-shimeji</name>
    <name type="synonym">Tricholoma shimeji</name>
    <dbReference type="NCBI Taxonomy" id="47721"/>
    <lineage>
        <taxon>Eukaryota</taxon>
        <taxon>Fungi</taxon>
        <taxon>Dikarya</taxon>
        <taxon>Basidiomycota</taxon>
        <taxon>Agaricomycotina</taxon>
        <taxon>Agaricomycetes</taxon>
        <taxon>Agaricomycetidae</taxon>
        <taxon>Agaricales</taxon>
        <taxon>Tricholomatineae</taxon>
        <taxon>Lyophyllaceae</taxon>
        <taxon>Lyophyllum</taxon>
    </lineage>
</organism>
<protein>
    <submittedName>
        <fullName evidence="3">50S ribosome-binding GTPase</fullName>
    </submittedName>
</protein>
<dbReference type="GO" id="GO:0005525">
    <property type="term" value="F:GTP binding"/>
    <property type="evidence" value="ECO:0007669"/>
    <property type="project" value="InterPro"/>
</dbReference>
<keyword evidence="4" id="KW-1185">Reference proteome</keyword>